<dbReference type="InterPro" id="IPR036866">
    <property type="entry name" value="RibonucZ/Hydroxyglut_hydro"/>
</dbReference>
<organism evidence="7 8">
    <name type="scientific">Labrys monachus</name>
    <dbReference type="NCBI Taxonomy" id="217067"/>
    <lineage>
        <taxon>Bacteria</taxon>
        <taxon>Pseudomonadati</taxon>
        <taxon>Pseudomonadota</taxon>
        <taxon>Alphaproteobacteria</taxon>
        <taxon>Hyphomicrobiales</taxon>
        <taxon>Xanthobacteraceae</taxon>
        <taxon>Labrys</taxon>
    </lineage>
</organism>
<dbReference type="InterPro" id="IPR001279">
    <property type="entry name" value="Metallo-B-lactamas"/>
</dbReference>
<dbReference type="Proteomes" id="UP001237448">
    <property type="component" value="Unassembled WGS sequence"/>
</dbReference>
<sequence length="228" mass="25441">MKPDYELLVRGNNLRLKDDFLGMSNVTLIQGPSGPILFDTGGYISRLGLLKALDARGLKPADIPLVFLSHLHFDHAHNVDLFAHAEFLVSRREWDYVGAPHPDDLLVPWGIREQLSKSRVTLIEGEGQIDRGIGFFPAPGHTPGCFAIELDTERGTTVIAGDAIKYAKEAILRRCDMAFDEIEVGTATIRNILDRADRIMPGHFPELVRLPDGNFVWDEAAPFELMVR</sequence>
<protein>
    <submittedName>
        <fullName evidence="7">Glyoxylase-like metal-dependent hydrolase (Beta-lactamase superfamily II)</fullName>
    </submittedName>
</protein>
<dbReference type="Gene3D" id="3.60.15.10">
    <property type="entry name" value="Ribonuclease Z/Hydroxyacylglutathione hydrolase-like"/>
    <property type="match status" value="1"/>
</dbReference>
<comment type="cofactor">
    <cofactor evidence="1">
        <name>Zn(2+)</name>
        <dbReference type="ChEBI" id="CHEBI:29105"/>
    </cofactor>
</comment>
<evidence type="ECO:0000256" key="3">
    <source>
        <dbReference type="ARBA" id="ARBA00022723"/>
    </source>
</evidence>
<gene>
    <name evidence="7" type="ORF">J3R73_001390</name>
</gene>
<dbReference type="RefSeq" id="WP_307424179.1">
    <property type="nucleotide sequence ID" value="NZ_JAUSVK010000001.1"/>
</dbReference>
<dbReference type="InterPro" id="IPR051013">
    <property type="entry name" value="MBL_superfamily_lactonases"/>
</dbReference>
<evidence type="ECO:0000256" key="1">
    <source>
        <dbReference type="ARBA" id="ARBA00001947"/>
    </source>
</evidence>
<reference evidence="7 8" key="1">
    <citation type="submission" date="2023-07" db="EMBL/GenBank/DDBJ databases">
        <title>Genomic Encyclopedia of Type Strains, Phase IV (KMG-IV): sequencing the most valuable type-strain genomes for metagenomic binning, comparative biology and taxonomic classification.</title>
        <authorList>
            <person name="Goeker M."/>
        </authorList>
    </citation>
    <scope>NUCLEOTIDE SEQUENCE [LARGE SCALE GENOMIC DNA]</scope>
    <source>
        <strain evidence="7 8">DSM 5896</strain>
    </source>
</reference>
<dbReference type="PANTHER" id="PTHR42978:SF7">
    <property type="entry name" value="METALLO-HYDROLASE RV2300C-RELATED"/>
    <property type="match status" value="1"/>
</dbReference>
<evidence type="ECO:0000256" key="2">
    <source>
        <dbReference type="ARBA" id="ARBA00007749"/>
    </source>
</evidence>
<evidence type="ECO:0000256" key="4">
    <source>
        <dbReference type="ARBA" id="ARBA00022801"/>
    </source>
</evidence>
<comment type="caution">
    <text evidence="7">The sequence shown here is derived from an EMBL/GenBank/DDBJ whole genome shotgun (WGS) entry which is preliminary data.</text>
</comment>
<evidence type="ECO:0000313" key="7">
    <source>
        <dbReference type="EMBL" id="MDQ0391598.1"/>
    </source>
</evidence>
<dbReference type="PANTHER" id="PTHR42978">
    <property type="entry name" value="QUORUM-QUENCHING LACTONASE YTNP-RELATED-RELATED"/>
    <property type="match status" value="1"/>
</dbReference>
<evidence type="ECO:0000259" key="6">
    <source>
        <dbReference type="SMART" id="SM00849"/>
    </source>
</evidence>
<dbReference type="Pfam" id="PF00753">
    <property type="entry name" value="Lactamase_B"/>
    <property type="match status" value="1"/>
</dbReference>
<keyword evidence="5" id="KW-0862">Zinc</keyword>
<evidence type="ECO:0000313" key="8">
    <source>
        <dbReference type="Proteomes" id="UP001237448"/>
    </source>
</evidence>
<keyword evidence="3" id="KW-0479">Metal-binding</keyword>
<dbReference type="SUPFAM" id="SSF56281">
    <property type="entry name" value="Metallo-hydrolase/oxidoreductase"/>
    <property type="match status" value="1"/>
</dbReference>
<comment type="similarity">
    <text evidence="2">Belongs to the metallo-beta-lactamase superfamily.</text>
</comment>
<evidence type="ECO:0000256" key="5">
    <source>
        <dbReference type="ARBA" id="ARBA00022833"/>
    </source>
</evidence>
<keyword evidence="4" id="KW-0378">Hydrolase</keyword>
<keyword evidence="8" id="KW-1185">Reference proteome</keyword>
<proteinExistence type="inferred from homology"/>
<dbReference type="EMBL" id="JAUSVK010000001">
    <property type="protein sequence ID" value="MDQ0391598.1"/>
    <property type="molecule type" value="Genomic_DNA"/>
</dbReference>
<dbReference type="SMART" id="SM00849">
    <property type="entry name" value="Lactamase_B"/>
    <property type="match status" value="1"/>
</dbReference>
<accession>A0ABU0FAE6</accession>
<name>A0ABU0FAE6_9HYPH</name>
<feature type="domain" description="Metallo-beta-lactamase" evidence="6">
    <location>
        <begin position="23"/>
        <end position="203"/>
    </location>
</feature>